<evidence type="ECO:0000313" key="3">
    <source>
        <dbReference type="Proteomes" id="UP000596742"/>
    </source>
</evidence>
<gene>
    <name evidence="2" type="ORF">MGAL_10B051082</name>
</gene>
<keyword evidence="3" id="KW-1185">Reference proteome</keyword>
<dbReference type="PANTHER" id="PTHR23282">
    <property type="entry name" value="APICAL ENDOSOMAL GLYCOPROTEIN PRECURSOR"/>
    <property type="match status" value="1"/>
</dbReference>
<sequence length="165" mass="17951">MVIIECGFEQKQTCAFENTKGDDFDWTLDQSGSTSTTNTGPSAAHSGDQYAYIEVNGQGQGFVAFLSSSNTNLFSSSYCLRFYYHMYGQNIGYLAVYSQKRKSGWWSNPWTRSGNQGNQWIKASVNITGNIQSGIVIDIEASKGSSGNIGDIAIDDITLSTGSCN</sequence>
<comment type="caution">
    <text evidence="2">The sequence shown here is derived from an EMBL/GenBank/DDBJ whole genome shotgun (WGS) entry which is preliminary data.</text>
</comment>
<dbReference type="PROSITE" id="PS50060">
    <property type="entry name" value="MAM_2"/>
    <property type="match status" value="1"/>
</dbReference>
<dbReference type="GO" id="GO:0016020">
    <property type="term" value="C:membrane"/>
    <property type="evidence" value="ECO:0007669"/>
    <property type="project" value="InterPro"/>
</dbReference>
<organism evidence="2 3">
    <name type="scientific">Mytilus galloprovincialis</name>
    <name type="common">Mediterranean mussel</name>
    <dbReference type="NCBI Taxonomy" id="29158"/>
    <lineage>
        <taxon>Eukaryota</taxon>
        <taxon>Metazoa</taxon>
        <taxon>Spiralia</taxon>
        <taxon>Lophotrochozoa</taxon>
        <taxon>Mollusca</taxon>
        <taxon>Bivalvia</taxon>
        <taxon>Autobranchia</taxon>
        <taxon>Pteriomorphia</taxon>
        <taxon>Mytilida</taxon>
        <taxon>Mytiloidea</taxon>
        <taxon>Mytilidae</taxon>
        <taxon>Mytilinae</taxon>
        <taxon>Mytilus</taxon>
    </lineage>
</organism>
<evidence type="ECO:0000259" key="1">
    <source>
        <dbReference type="PROSITE" id="PS50060"/>
    </source>
</evidence>
<dbReference type="PRINTS" id="PR00020">
    <property type="entry name" value="MAMDOMAIN"/>
</dbReference>
<dbReference type="InterPro" id="IPR000998">
    <property type="entry name" value="MAM_dom"/>
</dbReference>
<dbReference type="Gene3D" id="2.60.120.200">
    <property type="match status" value="1"/>
</dbReference>
<dbReference type="CDD" id="cd06263">
    <property type="entry name" value="MAM"/>
    <property type="match status" value="1"/>
</dbReference>
<dbReference type="InterPro" id="IPR051560">
    <property type="entry name" value="MAM_domain-containing"/>
</dbReference>
<dbReference type="SMART" id="SM00137">
    <property type="entry name" value="MAM"/>
    <property type="match status" value="1"/>
</dbReference>
<proteinExistence type="predicted"/>
<feature type="domain" description="MAM" evidence="1">
    <location>
        <begin position="4"/>
        <end position="165"/>
    </location>
</feature>
<dbReference type="OrthoDB" id="412155at2759"/>
<protein>
    <recommendedName>
        <fullName evidence="1">MAM domain-containing protein</fullName>
    </recommendedName>
</protein>
<dbReference type="SUPFAM" id="SSF49899">
    <property type="entry name" value="Concanavalin A-like lectins/glucanases"/>
    <property type="match status" value="1"/>
</dbReference>
<evidence type="ECO:0000313" key="2">
    <source>
        <dbReference type="EMBL" id="VDI17160.1"/>
    </source>
</evidence>
<dbReference type="InterPro" id="IPR013320">
    <property type="entry name" value="ConA-like_dom_sf"/>
</dbReference>
<dbReference type="PANTHER" id="PTHR23282:SF142">
    <property type="entry name" value="MAM DOMAIN-CONTAINING PROTEIN"/>
    <property type="match status" value="1"/>
</dbReference>
<reference evidence="2" key="1">
    <citation type="submission" date="2018-11" db="EMBL/GenBank/DDBJ databases">
        <authorList>
            <person name="Alioto T."/>
            <person name="Alioto T."/>
        </authorList>
    </citation>
    <scope>NUCLEOTIDE SEQUENCE</scope>
</reference>
<dbReference type="EMBL" id="UYJE01003177">
    <property type="protein sequence ID" value="VDI17160.1"/>
    <property type="molecule type" value="Genomic_DNA"/>
</dbReference>
<dbReference type="Pfam" id="PF00629">
    <property type="entry name" value="MAM"/>
    <property type="match status" value="1"/>
</dbReference>
<dbReference type="Proteomes" id="UP000596742">
    <property type="component" value="Unassembled WGS sequence"/>
</dbReference>
<accession>A0A8B6DDQ5</accession>
<name>A0A8B6DDQ5_MYTGA</name>
<dbReference type="AlphaFoldDB" id="A0A8B6DDQ5"/>